<comment type="caution">
    <text evidence="5">The sequence shown here is derived from an EMBL/GenBank/DDBJ whole genome shotgun (WGS) entry which is preliminary data.</text>
</comment>
<keyword evidence="1" id="KW-0175">Coiled coil</keyword>
<dbReference type="Pfam" id="PF13432">
    <property type="entry name" value="TPR_16"/>
    <property type="match status" value="1"/>
</dbReference>
<evidence type="ECO:0000256" key="2">
    <source>
        <dbReference type="PROSITE-ProRule" id="PRU00339"/>
    </source>
</evidence>
<dbReference type="HAMAP" id="MF_02066">
    <property type="entry name" value="CpoB"/>
    <property type="match status" value="1"/>
</dbReference>
<keyword evidence="1" id="KW-0732">Signal</keyword>
<dbReference type="GO" id="GO:0043093">
    <property type="term" value="P:FtsZ-dependent cytokinesis"/>
    <property type="evidence" value="ECO:0007669"/>
    <property type="project" value="UniProtKB-UniRule"/>
</dbReference>
<evidence type="ECO:0000256" key="3">
    <source>
        <dbReference type="SAM" id="MobiDB-lite"/>
    </source>
</evidence>
<evidence type="ECO:0000313" key="6">
    <source>
        <dbReference type="Proteomes" id="UP000235803"/>
    </source>
</evidence>
<dbReference type="OrthoDB" id="9768142at2"/>
<dbReference type="Gene3D" id="1.25.40.10">
    <property type="entry name" value="Tetratricopeptide repeat domain"/>
    <property type="match status" value="1"/>
</dbReference>
<evidence type="ECO:0000313" key="5">
    <source>
        <dbReference type="EMBL" id="PMR75647.1"/>
    </source>
</evidence>
<comment type="subcellular location">
    <subcellularLocation>
        <location evidence="1">Periplasm</location>
    </subcellularLocation>
</comment>
<evidence type="ECO:0000256" key="1">
    <source>
        <dbReference type="HAMAP-Rule" id="MF_02066"/>
    </source>
</evidence>
<dbReference type="AlphaFoldDB" id="A0A2N7U5D4"/>
<dbReference type="Gene3D" id="1.20.5.110">
    <property type="match status" value="1"/>
</dbReference>
<comment type="similarity">
    <text evidence="1">Belongs to the CpoB family.</text>
</comment>
<feature type="repeat" description="TPR" evidence="2">
    <location>
        <begin position="136"/>
        <end position="169"/>
    </location>
</feature>
<dbReference type="Pfam" id="PF13174">
    <property type="entry name" value="TPR_6"/>
    <property type="match status" value="1"/>
</dbReference>
<keyword evidence="2" id="KW-0802">TPR repeat</keyword>
<dbReference type="NCBIfam" id="TIGR02795">
    <property type="entry name" value="tol_pal_ybgF"/>
    <property type="match status" value="1"/>
</dbReference>
<dbReference type="InterPro" id="IPR011990">
    <property type="entry name" value="TPR-like_helical_dom_sf"/>
</dbReference>
<gene>
    <name evidence="5" type="primary">ygbF</name>
    <name evidence="1" type="synonym">cpoB</name>
    <name evidence="5" type="ORF">C1H69_09405</name>
</gene>
<feature type="signal peptide" evidence="1">
    <location>
        <begin position="1"/>
        <end position="26"/>
    </location>
</feature>
<dbReference type="InterPro" id="IPR032519">
    <property type="entry name" value="YbgF_tri"/>
</dbReference>
<keyword evidence="1" id="KW-0574">Periplasm</keyword>
<dbReference type="GO" id="GO:0070206">
    <property type="term" value="P:protein trimerization"/>
    <property type="evidence" value="ECO:0007669"/>
    <property type="project" value="InterPro"/>
</dbReference>
<dbReference type="EMBL" id="PNRF01000018">
    <property type="protein sequence ID" value="PMR75647.1"/>
    <property type="molecule type" value="Genomic_DNA"/>
</dbReference>
<organism evidence="5 6">
    <name type="scientific">Billgrantia endophytica</name>
    <dbReference type="NCBI Taxonomy" id="2033802"/>
    <lineage>
        <taxon>Bacteria</taxon>
        <taxon>Pseudomonadati</taxon>
        <taxon>Pseudomonadota</taxon>
        <taxon>Gammaproteobacteria</taxon>
        <taxon>Oceanospirillales</taxon>
        <taxon>Halomonadaceae</taxon>
        <taxon>Billgrantia</taxon>
    </lineage>
</organism>
<keyword evidence="1" id="KW-0132">Cell division</keyword>
<dbReference type="SUPFAM" id="SSF48452">
    <property type="entry name" value="TPR-like"/>
    <property type="match status" value="1"/>
</dbReference>
<feature type="region of interest" description="Disordered" evidence="3">
    <location>
        <begin position="116"/>
        <end position="137"/>
    </location>
</feature>
<keyword evidence="1" id="KW-0131">Cell cycle</keyword>
<dbReference type="GO" id="GO:0030288">
    <property type="term" value="C:outer membrane-bounded periplasmic space"/>
    <property type="evidence" value="ECO:0007669"/>
    <property type="project" value="UniProtKB-UniRule"/>
</dbReference>
<reference evidence="5 6" key="1">
    <citation type="submission" date="2018-01" db="EMBL/GenBank/DDBJ databases">
        <title>Halomonas endophytica sp. nov., isolated from storage liquid in the stems of Populus euphratica.</title>
        <authorList>
            <person name="Chen C."/>
        </authorList>
    </citation>
    <scope>NUCLEOTIDE SEQUENCE [LARGE SCALE GENOMIC DNA]</scope>
    <source>
        <strain evidence="5 6">MC28</strain>
    </source>
</reference>
<feature type="chain" id="PRO_5015014735" description="Cell division coordinator CpoB" evidence="1">
    <location>
        <begin position="27"/>
        <end position="257"/>
    </location>
</feature>
<name>A0A2N7U5D4_9GAMM</name>
<dbReference type="SMART" id="SM00028">
    <property type="entry name" value="TPR"/>
    <property type="match status" value="3"/>
</dbReference>
<dbReference type="InterPro" id="IPR014162">
    <property type="entry name" value="CpoB_C"/>
</dbReference>
<dbReference type="InterPro" id="IPR034706">
    <property type="entry name" value="CpoB"/>
</dbReference>
<keyword evidence="6" id="KW-1185">Reference proteome</keyword>
<protein>
    <recommendedName>
        <fullName evidence="1">Cell division coordinator CpoB</fullName>
    </recommendedName>
</protein>
<dbReference type="InterPro" id="IPR019734">
    <property type="entry name" value="TPR_rpt"/>
</dbReference>
<dbReference type="Proteomes" id="UP000235803">
    <property type="component" value="Unassembled WGS sequence"/>
</dbReference>
<proteinExistence type="inferred from homology"/>
<accession>A0A2N7U5D4</accession>
<feature type="coiled-coil region" evidence="1">
    <location>
        <begin position="63"/>
        <end position="101"/>
    </location>
</feature>
<dbReference type="Pfam" id="PF16331">
    <property type="entry name" value="TolA_bind_tri"/>
    <property type="match status" value="1"/>
</dbReference>
<dbReference type="PROSITE" id="PS50005">
    <property type="entry name" value="TPR"/>
    <property type="match status" value="1"/>
</dbReference>
<dbReference type="RefSeq" id="WP_102653148.1">
    <property type="nucleotide sequence ID" value="NZ_PNRF01000018.1"/>
</dbReference>
<feature type="domain" description="YbgF trimerisation" evidence="4">
    <location>
        <begin position="60"/>
        <end position="108"/>
    </location>
</feature>
<evidence type="ECO:0000259" key="4">
    <source>
        <dbReference type="Pfam" id="PF16331"/>
    </source>
</evidence>
<comment type="function">
    <text evidence="1">Mediates coordination of peptidoglycan synthesis and outer membrane constriction during cell division.</text>
</comment>
<sequence precursor="true">MRHSLKRLCGAGALVLPLSVMSLAVAQQGPVVEDLTSRSGGGFLDQAEIREEAGGSLVIFNQVQEHQREIQQLRGEIEELRHQLQQLRNQTRQQYIDLDERIMAGSAGIEATPEVDQESARQVAETPSPSGASPDAQAAYQAAFAKVQAREFQEAIQAFETFVAEHPDNNLTANGHYWLGELHSAESNLGEAEAAFRQVIDNYPQSSKVPDALYKLGLIKARQGEPDESRALLERVRDDYSDSAAAGLANDFLRQSL</sequence>